<dbReference type="Pfam" id="PF00083">
    <property type="entry name" value="Sugar_tr"/>
    <property type="match status" value="1"/>
</dbReference>
<keyword evidence="2" id="KW-0813">Transport</keyword>
<dbReference type="Gene3D" id="1.20.1250.20">
    <property type="entry name" value="MFS general substrate transporter like domains"/>
    <property type="match status" value="1"/>
</dbReference>
<dbReference type="GO" id="GO:0005886">
    <property type="term" value="C:plasma membrane"/>
    <property type="evidence" value="ECO:0007669"/>
    <property type="project" value="UniProtKB-SubCell"/>
</dbReference>
<keyword evidence="12" id="KW-1185">Reference proteome</keyword>
<dbReference type="InterPro" id="IPR050549">
    <property type="entry name" value="MFS_Trehalose_Transporter"/>
</dbReference>
<dbReference type="FunFam" id="1.20.1250.20:FF:000218">
    <property type="entry name" value="facilitated trehalose transporter Tret1"/>
    <property type="match status" value="1"/>
</dbReference>
<dbReference type="SUPFAM" id="SSF103473">
    <property type="entry name" value="MFS general substrate transporter"/>
    <property type="match status" value="1"/>
</dbReference>
<organism evidence="11 12">
    <name type="scientific">Henosepilachna vigintioctopunctata</name>
    <dbReference type="NCBI Taxonomy" id="420089"/>
    <lineage>
        <taxon>Eukaryota</taxon>
        <taxon>Metazoa</taxon>
        <taxon>Ecdysozoa</taxon>
        <taxon>Arthropoda</taxon>
        <taxon>Hexapoda</taxon>
        <taxon>Insecta</taxon>
        <taxon>Pterygota</taxon>
        <taxon>Neoptera</taxon>
        <taxon>Endopterygota</taxon>
        <taxon>Coleoptera</taxon>
        <taxon>Polyphaga</taxon>
        <taxon>Cucujiformia</taxon>
        <taxon>Coccinelloidea</taxon>
        <taxon>Coccinellidae</taxon>
        <taxon>Epilachninae</taxon>
        <taxon>Epilachnini</taxon>
        <taxon>Henosepilachna</taxon>
    </lineage>
</organism>
<dbReference type="InterPro" id="IPR005828">
    <property type="entry name" value="MFS_sugar_transport-like"/>
</dbReference>
<comment type="subcellular location">
    <subcellularLocation>
        <location evidence="1">Cell membrane</location>
        <topology evidence="1">Multi-pass membrane protein</topology>
    </subcellularLocation>
</comment>
<gene>
    <name evidence="11" type="ORF">WA026_000027</name>
</gene>
<comment type="caution">
    <text evidence="11">The sequence shown here is derived from an EMBL/GenBank/DDBJ whole genome shotgun (WGS) entry which is preliminary data.</text>
</comment>
<keyword evidence="4" id="KW-0762">Sugar transport</keyword>
<evidence type="ECO:0000256" key="8">
    <source>
        <dbReference type="ARBA" id="ARBA00023180"/>
    </source>
</evidence>
<name>A0AAW1V3U6_9CUCU</name>
<keyword evidence="5 9" id="KW-0812">Transmembrane</keyword>
<keyword evidence="8" id="KW-0325">Glycoprotein</keyword>
<evidence type="ECO:0000256" key="2">
    <source>
        <dbReference type="ARBA" id="ARBA00022448"/>
    </source>
</evidence>
<feature type="transmembrane region" description="Helical" evidence="9">
    <location>
        <begin position="179"/>
        <end position="200"/>
    </location>
</feature>
<sequence>MLLKNMNTWRFFADHLGKRYVFFVAITANLMFLYSGISLAWPSPVLIKLNGTEGNPMGNPITSEQNDLLGSVFSIGAAVGPAIFIYIIEVFGQKFAMTIIAACFPLFYFILAFSKNIYLYYVNRISLGIAVGACYSTVVVYIGEVVPAEMRGTYSSLGVSFLLLGCLISYSVGPYISVFAFNLFIAILSLIYLPLIIILCPESLYSEMRKNGSKSTLELLKKLRNNDQEYVELEIIEHTIKHEEQSTWLDIFRSRAGRKAFIISSTLLIFQQLCGVTVVTTYTQQIFEKADVPIASDVCVIIFSVFQAITCFIIPLTSKFVNARTMLKLSLLGSFLSHSVLGLYFYVDFLRQYHWIPLVSLIFFALFGNCGIGPLPWVYLGELYPSNMKSLGTAISSLLYWLCQFAVTYLYDKFEEGTSFFIFAVACLFGICFVQFFVIETRGKSLQEIQKCLEK</sequence>
<feature type="transmembrane region" description="Helical" evidence="9">
    <location>
        <begin position="391"/>
        <end position="411"/>
    </location>
</feature>
<keyword evidence="6 9" id="KW-1133">Transmembrane helix</keyword>
<keyword evidence="7 9" id="KW-0472">Membrane</keyword>
<feature type="transmembrane region" description="Helical" evidence="9">
    <location>
        <begin position="20"/>
        <end position="41"/>
    </location>
</feature>
<dbReference type="GO" id="GO:0022857">
    <property type="term" value="F:transmembrane transporter activity"/>
    <property type="evidence" value="ECO:0007669"/>
    <property type="project" value="InterPro"/>
</dbReference>
<dbReference type="InterPro" id="IPR020846">
    <property type="entry name" value="MFS_dom"/>
</dbReference>
<reference evidence="11 12" key="1">
    <citation type="submission" date="2023-03" db="EMBL/GenBank/DDBJ databases">
        <title>Genome insight into feeding habits of ladybird beetles.</title>
        <authorList>
            <person name="Li H.-S."/>
            <person name="Huang Y.-H."/>
            <person name="Pang H."/>
        </authorList>
    </citation>
    <scope>NUCLEOTIDE SEQUENCE [LARGE SCALE GENOMIC DNA]</scope>
    <source>
        <strain evidence="11">SYSU_2023b</strain>
        <tissue evidence="11">Whole body</tissue>
    </source>
</reference>
<evidence type="ECO:0000256" key="1">
    <source>
        <dbReference type="ARBA" id="ARBA00004651"/>
    </source>
</evidence>
<evidence type="ECO:0000256" key="3">
    <source>
        <dbReference type="ARBA" id="ARBA00022475"/>
    </source>
</evidence>
<evidence type="ECO:0000259" key="10">
    <source>
        <dbReference type="PROSITE" id="PS50850"/>
    </source>
</evidence>
<evidence type="ECO:0000256" key="9">
    <source>
        <dbReference type="SAM" id="Phobius"/>
    </source>
</evidence>
<dbReference type="PANTHER" id="PTHR48021:SF47">
    <property type="entry name" value="GH17672P"/>
    <property type="match status" value="1"/>
</dbReference>
<feature type="transmembrane region" description="Helical" evidence="9">
    <location>
        <begin position="260"/>
        <end position="282"/>
    </location>
</feature>
<feature type="transmembrane region" description="Helical" evidence="9">
    <location>
        <begin position="154"/>
        <end position="173"/>
    </location>
</feature>
<dbReference type="Proteomes" id="UP001431783">
    <property type="component" value="Unassembled WGS sequence"/>
</dbReference>
<feature type="transmembrane region" description="Helical" evidence="9">
    <location>
        <begin position="95"/>
        <end position="113"/>
    </location>
</feature>
<dbReference type="InterPro" id="IPR036259">
    <property type="entry name" value="MFS_trans_sf"/>
</dbReference>
<dbReference type="PRINTS" id="PR00171">
    <property type="entry name" value="SUGRTRNSPORT"/>
</dbReference>
<dbReference type="EMBL" id="JARQZJ010000121">
    <property type="protein sequence ID" value="KAK9887706.1"/>
    <property type="molecule type" value="Genomic_DNA"/>
</dbReference>
<feature type="transmembrane region" description="Helical" evidence="9">
    <location>
        <begin position="125"/>
        <end position="142"/>
    </location>
</feature>
<dbReference type="PROSITE" id="PS50850">
    <property type="entry name" value="MFS"/>
    <property type="match status" value="1"/>
</dbReference>
<feature type="transmembrane region" description="Helical" evidence="9">
    <location>
        <begin position="68"/>
        <end position="88"/>
    </location>
</feature>
<keyword evidence="3" id="KW-1003">Cell membrane</keyword>
<dbReference type="PANTHER" id="PTHR48021">
    <property type="match status" value="1"/>
</dbReference>
<evidence type="ECO:0000256" key="7">
    <source>
        <dbReference type="ARBA" id="ARBA00023136"/>
    </source>
</evidence>
<feature type="transmembrane region" description="Helical" evidence="9">
    <location>
        <begin position="353"/>
        <end position="379"/>
    </location>
</feature>
<feature type="transmembrane region" description="Helical" evidence="9">
    <location>
        <begin position="294"/>
        <end position="317"/>
    </location>
</feature>
<proteinExistence type="predicted"/>
<evidence type="ECO:0000313" key="11">
    <source>
        <dbReference type="EMBL" id="KAK9887706.1"/>
    </source>
</evidence>
<protein>
    <recommendedName>
        <fullName evidence="10">Major facilitator superfamily (MFS) profile domain-containing protein</fullName>
    </recommendedName>
</protein>
<feature type="transmembrane region" description="Helical" evidence="9">
    <location>
        <begin position="329"/>
        <end position="347"/>
    </location>
</feature>
<dbReference type="AlphaFoldDB" id="A0AAW1V3U6"/>
<feature type="domain" description="Major facilitator superfamily (MFS) profile" evidence="10">
    <location>
        <begin position="21"/>
        <end position="442"/>
    </location>
</feature>
<evidence type="ECO:0000256" key="4">
    <source>
        <dbReference type="ARBA" id="ARBA00022597"/>
    </source>
</evidence>
<dbReference type="InterPro" id="IPR003663">
    <property type="entry name" value="Sugar/inositol_transpt"/>
</dbReference>
<evidence type="ECO:0000256" key="6">
    <source>
        <dbReference type="ARBA" id="ARBA00022989"/>
    </source>
</evidence>
<feature type="transmembrane region" description="Helical" evidence="9">
    <location>
        <begin position="417"/>
        <end position="439"/>
    </location>
</feature>
<evidence type="ECO:0000313" key="12">
    <source>
        <dbReference type="Proteomes" id="UP001431783"/>
    </source>
</evidence>
<accession>A0AAW1V3U6</accession>
<evidence type="ECO:0000256" key="5">
    <source>
        <dbReference type="ARBA" id="ARBA00022692"/>
    </source>
</evidence>